<keyword evidence="2" id="KW-0732">Signal</keyword>
<dbReference type="AlphaFoldDB" id="A0AA35SVZ0"/>
<evidence type="ECO:0000313" key="4">
    <source>
        <dbReference type="Proteomes" id="UP001174909"/>
    </source>
</evidence>
<dbReference type="EMBL" id="CASHTH010002864">
    <property type="protein sequence ID" value="CAI8036363.1"/>
    <property type="molecule type" value="Genomic_DNA"/>
</dbReference>
<evidence type="ECO:0008006" key="5">
    <source>
        <dbReference type="Google" id="ProtNLM"/>
    </source>
</evidence>
<evidence type="ECO:0000256" key="2">
    <source>
        <dbReference type="SAM" id="SignalP"/>
    </source>
</evidence>
<protein>
    <recommendedName>
        <fullName evidence="5">Secreted protein</fullName>
    </recommendedName>
</protein>
<feature type="chain" id="PRO_5041424260" description="Secreted protein" evidence="2">
    <location>
        <begin position="23"/>
        <end position="97"/>
    </location>
</feature>
<reference evidence="3" key="1">
    <citation type="submission" date="2023-03" db="EMBL/GenBank/DDBJ databases">
        <authorList>
            <person name="Steffen K."/>
            <person name="Cardenas P."/>
        </authorList>
    </citation>
    <scope>NUCLEOTIDE SEQUENCE</scope>
</reference>
<keyword evidence="4" id="KW-1185">Reference proteome</keyword>
<accession>A0AA35SVZ0</accession>
<feature type="compositionally biased region" description="Basic and acidic residues" evidence="1">
    <location>
        <begin position="67"/>
        <end position="76"/>
    </location>
</feature>
<dbReference type="Proteomes" id="UP001174909">
    <property type="component" value="Unassembled WGS sequence"/>
</dbReference>
<proteinExistence type="predicted"/>
<feature type="compositionally biased region" description="Low complexity" evidence="1">
    <location>
        <begin position="79"/>
        <end position="90"/>
    </location>
</feature>
<feature type="signal peptide" evidence="2">
    <location>
        <begin position="1"/>
        <end position="22"/>
    </location>
</feature>
<name>A0AA35SVZ0_GEOBA</name>
<feature type="non-terminal residue" evidence="3">
    <location>
        <position position="97"/>
    </location>
</feature>
<feature type="region of interest" description="Disordered" evidence="1">
    <location>
        <begin position="44"/>
        <end position="97"/>
    </location>
</feature>
<organism evidence="3 4">
    <name type="scientific">Geodia barretti</name>
    <name type="common">Barrett's horny sponge</name>
    <dbReference type="NCBI Taxonomy" id="519541"/>
    <lineage>
        <taxon>Eukaryota</taxon>
        <taxon>Metazoa</taxon>
        <taxon>Porifera</taxon>
        <taxon>Demospongiae</taxon>
        <taxon>Heteroscleromorpha</taxon>
        <taxon>Tetractinellida</taxon>
        <taxon>Astrophorina</taxon>
        <taxon>Geodiidae</taxon>
        <taxon>Geodia</taxon>
    </lineage>
</organism>
<evidence type="ECO:0000256" key="1">
    <source>
        <dbReference type="SAM" id="MobiDB-lite"/>
    </source>
</evidence>
<sequence length="97" mass="10727">MDRSFLLVLCLVTLSNVQLGQSQCDENGADLRLSVGVNSALLASVTDRDDRSRSGTPPNPPGSETVPEAKRIRLDPHTNNNNKQQQQQQNEEQKMPQ</sequence>
<evidence type="ECO:0000313" key="3">
    <source>
        <dbReference type="EMBL" id="CAI8036363.1"/>
    </source>
</evidence>
<gene>
    <name evidence="3" type="ORF">GBAR_LOCUS20373</name>
</gene>
<comment type="caution">
    <text evidence="3">The sequence shown here is derived from an EMBL/GenBank/DDBJ whole genome shotgun (WGS) entry which is preliminary data.</text>
</comment>